<keyword evidence="8" id="KW-1185">Reference proteome</keyword>
<dbReference type="GO" id="GO:0005737">
    <property type="term" value="C:cytoplasm"/>
    <property type="evidence" value="ECO:0007669"/>
    <property type="project" value="TreeGrafter"/>
</dbReference>
<dbReference type="SUPFAM" id="SSF51905">
    <property type="entry name" value="FAD/NAD(P)-binding domain"/>
    <property type="match status" value="1"/>
</dbReference>
<dbReference type="PRINTS" id="PR00469">
    <property type="entry name" value="PNDRDTASEII"/>
</dbReference>
<dbReference type="InterPro" id="IPR050446">
    <property type="entry name" value="FAD-oxidoreductase/Apoptosis"/>
</dbReference>
<dbReference type="Pfam" id="PF07992">
    <property type="entry name" value="Pyr_redox_2"/>
    <property type="match status" value="1"/>
</dbReference>
<evidence type="ECO:0000256" key="4">
    <source>
        <dbReference type="ARBA" id="ARBA00023002"/>
    </source>
</evidence>
<dbReference type="GO" id="GO:0016651">
    <property type="term" value="F:oxidoreductase activity, acting on NAD(P)H"/>
    <property type="evidence" value="ECO:0007669"/>
    <property type="project" value="TreeGrafter"/>
</dbReference>
<dbReference type="InterPro" id="IPR036188">
    <property type="entry name" value="FAD/NAD-bd_sf"/>
</dbReference>
<keyword evidence="7" id="KW-0223">Dioxygenase</keyword>
<dbReference type="Gene3D" id="3.30.390.30">
    <property type="match status" value="1"/>
</dbReference>
<evidence type="ECO:0000256" key="2">
    <source>
        <dbReference type="ARBA" id="ARBA00022630"/>
    </source>
</evidence>
<organism evidence="7 8">
    <name type="scientific">Amycolatopsis endophytica</name>
    <dbReference type="NCBI Taxonomy" id="860233"/>
    <lineage>
        <taxon>Bacteria</taxon>
        <taxon>Bacillati</taxon>
        <taxon>Actinomycetota</taxon>
        <taxon>Actinomycetes</taxon>
        <taxon>Pseudonocardiales</taxon>
        <taxon>Pseudonocardiaceae</taxon>
        <taxon>Amycolatopsis</taxon>
    </lineage>
</organism>
<evidence type="ECO:0000313" key="8">
    <source>
        <dbReference type="Proteomes" id="UP000549616"/>
    </source>
</evidence>
<dbReference type="InterPro" id="IPR028202">
    <property type="entry name" value="Reductase_C"/>
</dbReference>
<keyword evidence="2" id="KW-0285">Flavoprotein</keyword>
<keyword evidence="4 7" id="KW-0560">Oxidoreductase</keyword>
<sequence length="404" mass="41815">MAGPGIVIVGAGECGTRAAFTLRELGCTDPVTLIGAEPAPPYERPPLSKNWTSTPICDRAMLDDRGIALLDGIAVSRFDPARRTVELAGGTVLGYDRLLLATGARARQPPPLGAPVRTLRTRADAAALRPVLTSGARIGVIGAGLIGLEVAASAVALGCSVTVVEQGPRAMGRAVPARIAAAVERRHRDEGVRLRFGTTVAALGRTSSGIDLAGDEVDVVVAGLGAVPETALAASGGLAVRDGIVVDGRFRTSAPGVFAAGDCCSFPHPLYRTRLRLESWRAAREHGAAAARAMLGLDDERYAGVPWFWSDQYELTLQVTGLPAAAVADVVRPRPDGTEIWFGLAADGSLVAAAGAGTGTTVARDIRLAELLIARRAAPPPAVLADPRAGLKSLLRAPEPARPR</sequence>
<evidence type="ECO:0000259" key="6">
    <source>
        <dbReference type="Pfam" id="PF14759"/>
    </source>
</evidence>
<dbReference type="GO" id="GO:0051213">
    <property type="term" value="F:dioxygenase activity"/>
    <property type="evidence" value="ECO:0007669"/>
    <property type="project" value="UniProtKB-KW"/>
</dbReference>
<dbReference type="PRINTS" id="PR00368">
    <property type="entry name" value="FADPNR"/>
</dbReference>
<accession>A0A853B9X8</accession>
<evidence type="ECO:0000256" key="1">
    <source>
        <dbReference type="ARBA" id="ARBA00001974"/>
    </source>
</evidence>
<feature type="domain" description="Reductase C-terminal" evidence="6">
    <location>
        <begin position="307"/>
        <end position="395"/>
    </location>
</feature>
<dbReference type="EMBL" id="JACCFK010000001">
    <property type="protein sequence ID" value="NYI91491.1"/>
    <property type="molecule type" value="Genomic_DNA"/>
</dbReference>
<dbReference type="PANTHER" id="PTHR43557">
    <property type="entry name" value="APOPTOSIS-INDUCING FACTOR 1"/>
    <property type="match status" value="1"/>
</dbReference>
<dbReference type="PANTHER" id="PTHR43557:SF2">
    <property type="entry name" value="RIESKE DOMAIN-CONTAINING PROTEIN-RELATED"/>
    <property type="match status" value="1"/>
</dbReference>
<evidence type="ECO:0000313" key="7">
    <source>
        <dbReference type="EMBL" id="NYI91491.1"/>
    </source>
</evidence>
<dbReference type="InterPro" id="IPR023753">
    <property type="entry name" value="FAD/NAD-binding_dom"/>
</dbReference>
<dbReference type="RefSeq" id="WP_179775373.1">
    <property type="nucleotide sequence ID" value="NZ_JACCFK010000001.1"/>
</dbReference>
<comment type="cofactor">
    <cofactor evidence="1">
        <name>FAD</name>
        <dbReference type="ChEBI" id="CHEBI:57692"/>
    </cofactor>
</comment>
<dbReference type="Gene3D" id="3.50.50.60">
    <property type="entry name" value="FAD/NAD(P)-binding domain"/>
    <property type="match status" value="2"/>
</dbReference>
<evidence type="ECO:0000259" key="5">
    <source>
        <dbReference type="Pfam" id="PF07992"/>
    </source>
</evidence>
<dbReference type="Proteomes" id="UP000549616">
    <property type="component" value="Unassembled WGS sequence"/>
</dbReference>
<reference evidence="7 8" key="1">
    <citation type="submission" date="2020-07" db="EMBL/GenBank/DDBJ databases">
        <title>Sequencing the genomes of 1000 actinobacteria strains.</title>
        <authorList>
            <person name="Klenk H.-P."/>
        </authorList>
    </citation>
    <scope>NUCLEOTIDE SEQUENCE [LARGE SCALE GENOMIC DNA]</scope>
    <source>
        <strain evidence="7 8">DSM 104006</strain>
    </source>
</reference>
<evidence type="ECO:0000256" key="3">
    <source>
        <dbReference type="ARBA" id="ARBA00022827"/>
    </source>
</evidence>
<gene>
    <name evidence="7" type="ORF">HNR02_004814</name>
</gene>
<keyword evidence="3" id="KW-0274">FAD</keyword>
<protein>
    <submittedName>
        <fullName evidence="7">3-phenylpropionate/trans-cinnamate dioxygenase ferredoxin reductase subunit</fullName>
        <ecNumber evidence="7">1.18.1.3</ecNumber>
    </submittedName>
</protein>
<dbReference type="Pfam" id="PF14759">
    <property type="entry name" value="Reductase_C"/>
    <property type="match status" value="1"/>
</dbReference>
<dbReference type="GO" id="GO:0008860">
    <property type="term" value="F:ferredoxin-NAD+ reductase activity"/>
    <property type="evidence" value="ECO:0007669"/>
    <property type="project" value="UniProtKB-EC"/>
</dbReference>
<feature type="domain" description="FAD/NAD(P)-binding" evidence="5">
    <location>
        <begin position="6"/>
        <end position="287"/>
    </location>
</feature>
<proteinExistence type="predicted"/>
<dbReference type="EC" id="1.18.1.3" evidence="7"/>
<dbReference type="SUPFAM" id="SSF55424">
    <property type="entry name" value="FAD/NAD-linked reductases, dimerisation (C-terminal) domain"/>
    <property type="match status" value="1"/>
</dbReference>
<comment type="caution">
    <text evidence="7">The sequence shown here is derived from an EMBL/GenBank/DDBJ whole genome shotgun (WGS) entry which is preliminary data.</text>
</comment>
<dbReference type="InterPro" id="IPR016156">
    <property type="entry name" value="FAD/NAD-linked_Rdtase_dimer_sf"/>
</dbReference>
<dbReference type="AlphaFoldDB" id="A0A853B9X8"/>
<name>A0A853B9X8_9PSEU</name>